<dbReference type="GeneID" id="25565896"/>
<feature type="transmembrane region" description="Helical" evidence="1">
    <location>
        <begin position="610"/>
        <end position="634"/>
    </location>
</feature>
<sequence>MSGGRLAGSEASKTDRGLGALPPELVLGIAVYLPAQAYLALACTSSRMHRFLLADAFAADKAAARTGLAACIHHARWRAAAMALAVTRPDDRNMLWAQVPSPLAGLFDLDPPPLGDSEWLALVEALARVGALTHTGDGVPCWPMAASAVLSGLPDVAKAVFHVSDGVGRAAMVRAVAMVANEALVEWLLLHDDGELALGIDQGVLLRRCALLGKDRAVAGLLACGRVDPAAKDSAAVSHAAENGHLDIVRMLCDDPRTDPSARNNIALYWAATNRHFDIVNELILHPQVDPSSRRNRTLRIAVAAGAVETVALLLADPRVDPTECEALRVACRTGSMAVTNALLAHPLTDPNIALLDAVMARQTDFLAALLAHPQADASMTQPTLPALFAEVLGPLVAAGGSGVEPEAAVAAILGDPNLSRHVDAAAERLETAGEALVEAARACVPLRSAWTGFWASLAPESRAAFCRAAWDLHVEGSALAAALAMLAPGLDAAGLASVTTSPALVAAAGSGSEDDLLVAAFGAEPASEVLPALAAYRVFLVRLFAVSLINVTLGLDEHPMDGLLSAADAAARVELFQASLAPGADAARGVGAGTGAGAMPPPSSSSSTALWLFKPIVTFVTVFVVMAAVVAAVTDRPEMSGGGGAVHSLNYAAE</sequence>
<evidence type="ECO:0000256" key="1">
    <source>
        <dbReference type="SAM" id="Phobius"/>
    </source>
</evidence>
<dbReference type="PANTHER" id="PTHR46586">
    <property type="entry name" value="ANKYRIN REPEAT-CONTAINING PROTEIN"/>
    <property type="match status" value="1"/>
</dbReference>
<dbReference type="SUPFAM" id="SSF48403">
    <property type="entry name" value="Ankyrin repeat"/>
    <property type="match status" value="1"/>
</dbReference>
<proteinExistence type="predicted"/>
<dbReference type="InterPro" id="IPR002110">
    <property type="entry name" value="Ankyrin_rpt"/>
</dbReference>
<dbReference type="PANTHER" id="PTHR46586:SF3">
    <property type="entry name" value="ANKYRIN REPEAT-CONTAINING PROTEIN"/>
    <property type="match status" value="1"/>
</dbReference>
<dbReference type="SMART" id="SM00248">
    <property type="entry name" value="ANK"/>
    <property type="match status" value="3"/>
</dbReference>
<accession>A0A0L0DDC7</accession>
<dbReference type="RefSeq" id="XP_013756880.1">
    <property type="nucleotide sequence ID" value="XM_013901426.1"/>
</dbReference>
<evidence type="ECO:0000313" key="2">
    <source>
        <dbReference type="EMBL" id="KNC50334.1"/>
    </source>
</evidence>
<evidence type="ECO:0000313" key="3">
    <source>
        <dbReference type="Proteomes" id="UP000054408"/>
    </source>
</evidence>
<name>A0A0L0DDC7_THETB</name>
<dbReference type="Proteomes" id="UP000054408">
    <property type="component" value="Unassembled WGS sequence"/>
</dbReference>
<keyword evidence="1" id="KW-0812">Transmembrane</keyword>
<gene>
    <name evidence="2" type="ORF">AMSG_06817</name>
</gene>
<organism evidence="2 3">
    <name type="scientific">Thecamonas trahens ATCC 50062</name>
    <dbReference type="NCBI Taxonomy" id="461836"/>
    <lineage>
        <taxon>Eukaryota</taxon>
        <taxon>Apusozoa</taxon>
        <taxon>Apusomonadida</taxon>
        <taxon>Apusomonadidae</taxon>
        <taxon>Thecamonas</taxon>
    </lineage>
</organism>
<dbReference type="CDD" id="cd09917">
    <property type="entry name" value="F-box_SF"/>
    <property type="match status" value="1"/>
</dbReference>
<dbReference type="Gene3D" id="1.25.40.20">
    <property type="entry name" value="Ankyrin repeat-containing domain"/>
    <property type="match status" value="1"/>
</dbReference>
<keyword evidence="3" id="KW-1185">Reference proteome</keyword>
<dbReference type="OrthoDB" id="2133897at2759"/>
<dbReference type="InterPro" id="IPR036770">
    <property type="entry name" value="Ankyrin_rpt-contain_sf"/>
</dbReference>
<dbReference type="AlphaFoldDB" id="A0A0L0DDC7"/>
<keyword evidence="1" id="KW-0472">Membrane</keyword>
<dbReference type="EMBL" id="GL349461">
    <property type="protein sequence ID" value="KNC50334.1"/>
    <property type="molecule type" value="Genomic_DNA"/>
</dbReference>
<protein>
    <submittedName>
        <fullName evidence="2">Uncharacterized protein</fullName>
    </submittedName>
</protein>
<dbReference type="InterPro" id="IPR052050">
    <property type="entry name" value="SecEffector_AnkRepeat"/>
</dbReference>
<dbReference type="Pfam" id="PF12796">
    <property type="entry name" value="Ank_2"/>
    <property type="match status" value="1"/>
</dbReference>
<reference evidence="2 3" key="1">
    <citation type="submission" date="2010-05" db="EMBL/GenBank/DDBJ databases">
        <title>The Genome Sequence of Thecamonas trahens ATCC 50062.</title>
        <authorList>
            <consortium name="The Broad Institute Genome Sequencing Platform"/>
            <person name="Russ C."/>
            <person name="Cuomo C."/>
            <person name="Shea T."/>
            <person name="Young S.K."/>
            <person name="Zeng Q."/>
            <person name="Koehrsen M."/>
            <person name="Haas B."/>
            <person name="Borodovsky M."/>
            <person name="Guigo R."/>
            <person name="Alvarado L."/>
            <person name="Berlin A."/>
            <person name="Bochicchio J."/>
            <person name="Borenstein D."/>
            <person name="Chapman S."/>
            <person name="Chen Z."/>
            <person name="Freedman E."/>
            <person name="Gellesch M."/>
            <person name="Goldberg J."/>
            <person name="Griggs A."/>
            <person name="Gujja S."/>
            <person name="Heilman E."/>
            <person name="Heiman D."/>
            <person name="Hepburn T."/>
            <person name="Howarth C."/>
            <person name="Jen D."/>
            <person name="Larson L."/>
            <person name="Mehta T."/>
            <person name="Park D."/>
            <person name="Pearson M."/>
            <person name="Roberts A."/>
            <person name="Saif S."/>
            <person name="Shenoy N."/>
            <person name="Sisk P."/>
            <person name="Stolte C."/>
            <person name="Sykes S."/>
            <person name="Thomson T."/>
            <person name="Walk T."/>
            <person name="White J."/>
            <person name="Yandava C."/>
            <person name="Burger G."/>
            <person name="Gray M.W."/>
            <person name="Holland P.W.H."/>
            <person name="King N."/>
            <person name="Lang F.B.F."/>
            <person name="Roger A.J."/>
            <person name="Ruiz-Trillo I."/>
            <person name="Lander E."/>
            <person name="Nusbaum C."/>
        </authorList>
    </citation>
    <scope>NUCLEOTIDE SEQUENCE [LARGE SCALE GENOMIC DNA]</scope>
    <source>
        <strain evidence="2 3">ATCC 50062</strain>
    </source>
</reference>
<keyword evidence="1" id="KW-1133">Transmembrane helix</keyword>